<dbReference type="GO" id="GO:0050661">
    <property type="term" value="F:NADP binding"/>
    <property type="evidence" value="ECO:0007669"/>
    <property type="project" value="InterPro"/>
</dbReference>
<dbReference type="PIRSF" id="PIRSF000103">
    <property type="entry name" value="HIBADH"/>
    <property type="match status" value="1"/>
</dbReference>
<dbReference type="Proteomes" id="UP000824037">
    <property type="component" value="Unassembled WGS sequence"/>
</dbReference>
<evidence type="ECO:0000259" key="7">
    <source>
        <dbReference type="Pfam" id="PF03446"/>
    </source>
</evidence>
<dbReference type="InterPro" id="IPR029154">
    <property type="entry name" value="HIBADH-like_NADP-bd"/>
</dbReference>
<evidence type="ECO:0000256" key="4">
    <source>
        <dbReference type="ARBA" id="ARBA00023027"/>
    </source>
</evidence>
<gene>
    <name evidence="9" type="primary">mmsB</name>
    <name evidence="9" type="ORF">H9815_15780</name>
</gene>
<keyword evidence="2 6" id="KW-0101">Branched-chain amino acid catabolism</keyword>
<evidence type="ECO:0000256" key="1">
    <source>
        <dbReference type="ARBA" id="ARBA00009080"/>
    </source>
</evidence>
<dbReference type="InterPro" id="IPR013328">
    <property type="entry name" value="6PGD_dom2"/>
</dbReference>
<dbReference type="PANTHER" id="PTHR22981">
    <property type="entry name" value="3-HYDROXYISOBUTYRATE DEHYDROGENASE-RELATED"/>
    <property type="match status" value="1"/>
</dbReference>
<dbReference type="NCBIfam" id="TIGR01692">
    <property type="entry name" value="HIBADH"/>
    <property type="match status" value="1"/>
</dbReference>
<dbReference type="Gene3D" id="1.10.1040.10">
    <property type="entry name" value="N-(1-d-carboxylethyl)-l-norvaline Dehydrogenase, domain 2"/>
    <property type="match status" value="1"/>
</dbReference>
<evidence type="ECO:0000313" key="10">
    <source>
        <dbReference type="Proteomes" id="UP000824037"/>
    </source>
</evidence>
<dbReference type="Pfam" id="PF14833">
    <property type="entry name" value="NAD_binding_11"/>
    <property type="match status" value="1"/>
</dbReference>
<dbReference type="InterPro" id="IPR011548">
    <property type="entry name" value="HIBADH"/>
</dbReference>
<dbReference type="FunFam" id="1.10.1040.10:FF:000006">
    <property type="entry name" value="3-hydroxyisobutyrate dehydrogenase"/>
    <property type="match status" value="1"/>
</dbReference>
<dbReference type="EC" id="1.1.1.31" evidence="6"/>
<sequence>MVRIAVIGLGNMGAPMAANLAQDGHAVTGYDPAWNDPAQPVGKVQQATSAVAAVSDAEVVLTMLPDGETVADVLTGSAGVFAHLPRGGLVIDSSTIDVESSRRMHAAAGQAGHAFADAPVSGGMTGAEAGTLTFMVGAETATVDRCRGILLAMGARVVHAGGPGAGSAAKIVNNMLLGISLAGVCEAFVLAERLGLDPGTFFDIATTSSGDCWALRTWTPVAGIVAGAPSSNDWTPGFSTALMLKDLQLANAAAQIDSAPLEMASTAGRLFSSHADSGYSDRDCSSLIESIGGRR</sequence>
<reference evidence="9" key="1">
    <citation type="journal article" date="2021" name="PeerJ">
        <title>Extensive microbial diversity within the chicken gut microbiome revealed by metagenomics and culture.</title>
        <authorList>
            <person name="Gilroy R."/>
            <person name="Ravi A."/>
            <person name="Getino M."/>
            <person name="Pursley I."/>
            <person name="Horton D.L."/>
            <person name="Alikhan N.F."/>
            <person name="Baker D."/>
            <person name="Gharbi K."/>
            <person name="Hall N."/>
            <person name="Watson M."/>
            <person name="Adriaenssens E.M."/>
            <person name="Foster-Nyarko E."/>
            <person name="Jarju S."/>
            <person name="Secka A."/>
            <person name="Antonio M."/>
            <person name="Oren A."/>
            <person name="Chaudhuri R.R."/>
            <person name="La Ragione R."/>
            <person name="Hildebrand F."/>
            <person name="Pallen M.J."/>
        </authorList>
    </citation>
    <scope>NUCLEOTIDE SEQUENCE</scope>
    <source>
        <strain evidence="9">ChiGjej4B4-7305</strain>
    </source>
</reference>
<name>A0A9D2J501_9MICO</name>
<dbReference type="PANTHER" id="PTHR22981:SF7">
    <property type="entry name" value="3-HYDROXYISOBUTYRATE DEHYDROGENASE, MITOCHONDRIAL"/>
    <property type="match status" value="1"/>
</dbReference>
<organism evidence="9 10">
    <name type="scientific">Candidatus Ruania gallistercoris</name>
    <dbReference type="NCBI Taxonomy" id="2838746"/>
    <lineage>
        <taxon>Bacteria</taxon>
        <taxon>Bacillati</taxon>
        <taxon>Actinomycetota</taxon>
        <taxon>Actinomycetes</taxon>
        <taxon>Micrococcales</taxon>
        <taxon>Ruaniaceae</taxon>
        <taxon>Ruania</taxon>
    </lineage>
</organism>
<reference evidence="9" key="2">
    <citation type="submission" date="2021-04" db="EMBL/GenBank/DDBJ databases">
        <authorList>
            <person name="Gilroy R."/>
        </authorList>
    </citation>
    <scope>NUCLEOTIDE SEQUENCE</scope>
    <source>
        <strain evidence="9">ChiGjej4B4-7305</strain>
    </source>
</reference>
<dbReference type="InterPro" id="IPR036291">
    <property type="entry name" value="NAD(P)-bd_dom_sf"/>
</dbReference>
<dbReference type="InterPro" id="IPR006115">
    <property type="entry name" value="6PGDH_NADP-bd"/>
</dbReference>
<evidence type="ECO:0000256" key="2">
    <source>
        <dbReference type="ARBA" id="ARBA00022456"/>
    </source>
</evidence>
<dbReference type="Pfam" id="PF03446">
    <property type="entry name" value="NAD_binding_2"/>
    <property type="match status" value="1"/>
</dbReference>
<dbReference type="EMBL" id="DXBY01000274">
    <property type="protein sequence ID" value="HIZ37235.1"/>
    <property type="molecule type" value="Genomic_DNA"/>
</dbReference>
<comment type="pathway">
    <text evidence="6">Amino-acid degradation; L-valine degradation.</text>
</comment>
<dbReference type="InterPro" id="IPR002204">
    <property type="entry name" value="3-OH-isobutyrate_DH-rel_CS"/>
</dbReference>
<keyword evidence="3 6" id="KW-0560">Oxidoreductase</keyword>
<dbReference type="InterPro" id="IPR015815">
    <property type="entry name" value="HIBADH-related"/>
</dbReference>
<dbReference type="PROSITE" id="PS00895">
    <property type="entry name" value="3_HYDROXYISOBUT_DH"/>
    <property type="match status" value="1"/>
</dbReference>
<dbReference type="SUPFAM" id="SSF48179">
    <property type="entry name" value="6-phosphogluconate dehydrogenase C-terminal domain-like"/>
    <property type="match status" value="1"/>
</dbReference>
<dbReference type="InterPro" id="IPR008927">
    <property type="entry name" value="6-PGluconate_DH-like_C_sf"/>
</dbReference>
<dbReference type="GO" id="GO:0009083">
    <property type="term" value="P:branched-chain amino acid catabolic process"/>
    <property type="evidence" value="ECO:0007669"/>
    <property type="project" value="UniProtKB-KW"/>
</dbReference>
<comment type="catalytic activity">
    <reaction evidence="6">
        <text>3-hydroxy-2-methylpropanoate + NAD(+) = 2-methyl-3-oxopropanoate + NADH + H(+)</text>
        <dbReference type="Rhea" id="RHEA:17681"/>
        <dbReference type="ChEBI" id="CHEBI:11805"/>
        <dbReference type="ChEBI" id="CHEBI:15378"/>
        <dbReference type="ChEBI" id="CHEBI:57540"/>
        <dbReference type="ChEBI" id="CHEBI:57700"/>
        <dbReference type="ChEBI" id="CHEBI:57945"/>
        <dbReference type="EC" id="1.1.1.31"/>
    </reaction>
</comment>
<comment type="similarity">
    <text evidence="1 6">Belongs to the HIBADH-related family.</text>
</comment>
<evidence type="ECO:0000256" key="3">
    <source>
        <dbReference type="ARBA" id="ARBA00023002"/>
    </source>
</evidence>
<dbReference type="SUPFAM" id="SSF51735">
    <property type="entry name" value="NAD(P)-binding Rossmann-fold domains"/>
    <property type="match status" value="1"/>
</dbReference>
<keyword evidence="4 6" id="KW-0520">NAD</keyword>
<feature type="domain" description="3-hydroxyisobutyrate dehydrogenase-like NAD-binding" evidence="8">
    <location>
        <begin position="164"/>
        <end position="289"/>
    </location>
</feature>
<evidence type="ECO:0000259" key="8">
    <source>
        <dbReference type="Pfam" id="PF14833"/>
    </source>
</evidence>
<accession>A0A9D2J501</accession>
<proteinExistence type="inferred from homology"/>
<protein>
    <recommendedName>
        <fullName evidence="6">3-hydroxyisobutyrate dehydrogenase</fullName>
        <shortName evidence="6">HIBADH</shortName>
        <ecNumber evidence="6">1.1.1.31</ecNumber>
    </recommendedName>
</protein>
<dbReference type="GO" id="GO:0051287">
    <property type="term" value="F:NAD binding"/>
    <property type="evidence" value="ECO:0007669"/>
    <property type="project" value="InterPro"/>
</dbReference>
<dbReference type="AlphaFoldDB" id="A0A9D2J501"/>
<feature type="active site" evidence="5">
    <location>
        <position position="170"/>
    </location>
</feature>
<feature type="domain" description="6-phosphogluconate dehydrogenase NADP-binding" evidence="7">
    <location>
        <begin position="3"/>
        <end position="161"/>
    </location>
</feature>
<evidence type="ECO:0000256" key="5">
    <source>
        <dbReference type="PIRSR" id="PIRSR000103-1"/>
    </source>
</evidence>
<evidence type="ECO:0000313" key="9">
    <source>
        <dbReference type="EMBL" id="HIZ37235.1"/>
    </source>
</evidence>
<comment type="caution">
    <text evidence="9">The sequence shown here is derived from an EMBL/GenBank/DDBJ whole genome shotgun (WGS) entry which is preliminary data.</text>
</comment>
<evidence type="ECO:0000256" key="6">
    <source>
        <dbReference type="RuleBase" id="RU910714"/>
    </source>
</evidence>
<dbReference type="GO" id="GO:0008442">
    <property type="term" value="F:3-hydroxyisobutyrate dehydrogenase activity"/>
    <property type="evidence" value="ECO:0007669"/>
    <property type="project" value="UniProtKB-EC"/>
</dbReference>
<dbReference type="Gene3D" id="3.40.50.720">
    <property type="entry name" value="NAD(P)-binding Rossmann-like Domain"/>
    <property type="match status" value="1"/>
</dbReference>